<reference evidence="13 14" key="1">
    <citation type="submission" date="2017-04" db="EMBL/GenBank/DDBJ databases">
        <authorList>
            <person name="Afonso C.L."/>
            <person name="Miller P.J."/>
            <person name="Scott M.A."/>
            <person name="Spackman E."/>
            <person name="Goraichik I."/>
            <person name="Dimitrov K.M."/>
            <person name="Suarez D.L."/>
            <person name="Swayne D.E."/>
        </authorList>
    </citation>
    <scope>NUCLEOTIDE SEQUENCE [LARGE SCALE GENOMIC DNA]</scope>
    <source>
        <strain evidence="13 14">ToBE</strain>
    </source>
</reference>
<dbReference type="SUPFAM" id="SSF63380">
    <property type="entry name" value="Riboflavin synthase domain-like"/>
    <property type="match status" value="2"/>
</dbReference>
<evidence type="ECO:0000256" key="4">
    <source>
        <dbReference type="ARBA" id="ARBA00011233"/>
    </source>
</evidence>
<name>A0A1W1VN56_9FIRM</name>
<dbReference type="InterPro" id="IPR017938">
    <property type="entry name" value="Riboflavin_synthase-like_b-brl"/>
</dbReference>
<comment type="catalytic activity">
    <reaction evidence="1">
        <text>2 6,7-dimethyl-8-(1-D-ribityl)lumazine + H(+) = 5-amino-6-(D-ribitylamino)uracil + riboflavin</text>
        <dbReference type="Rhea" id="RHEA:20772"/>
        <dbReference type="ChEBI" id="CHEBI:15378"/>
        <dbReference type="ChEBI" id="CHEBI:15934"/>
        <dbReference type="ChEBI" id="CHEBI:57986"/>
        <dbReference type="ChEBI" id="CHEBI:58201"/>
        <dbReference type="EC" id="2.5.1.9"/>
    </reaction>
</comment>
<dbReference type="Pfam" id="PF00677">
    <property type="entry name" value="Lum_binding"/>
    <property type="match status" value="2"/>
</dbReference>
<keyword evidence="7" id="KW-0686">Riboflavin biosynthesis</keyword>
<comment type="function">
    <text evidence="2">Catalyzes the dismutation of two molecules of 6,7-dimethyl-8-ribityllumazine, resulting in the formation of riboflavin and 5-amino-6-(D-ribitylamino)uracil.</text>
</comment>
<evidence type="ECO:0000256" key="2">
    <source>
        <dbReference type="ARBA" id="ARBA00002803"/>
    </source>
</evidence>
<dbReference type="NCBIfam" id="TIGR00187">
    <property type="entry name" value="ribE"/>
    <property type="match status" value="1"/>
</dbReference>
<dbReference type="AlphaFoldDB" id="A0A1W1VN56"/>
<sequence>MFTGIIEEIGRVKEVELYGLGARLVIQAQKVLEGTKVGDSIAVNGACLTVVELKRGAFVAEVMEETLRVTNLGRLKVGEGVNLERALRWGDRLGGHLVSGHVDGVGRILDRKSVGQAQEITVSLPEHLRRYVVPKGSIALDGTSLTVIERRDSTFKVGLIPHTLQATVLGFKGVGEEVNIEVDLIARYLEGLCGLEGLYGKTGQSNGAGLTWEFLAEHGFV</sequence>
<evidence type="ECO:0000313" key="14">
    <source>
        <dbReference type="Proteomes" id="UP000192569"/>
    </source>
</evidence>
<protein>
    <recommendedName>
        <fullName evidence="6 10">Riboflavin synthase</fullName>
        <ecNumber evidence="5 10">2.5.1.9</ecNumber>
    </recommendedName>
</protein>
<dbReference type="NCBIfam" id="NF006767">
    <property type="entry name" value="PRK09289.1"/>
    <property type="match status" value="1"/>
</dbReference>
<dbReference type="EMBL" id="LT838272">
    <property type="protein sequence ID" value="SMB94713.1"/>
    <property type="molecule type" value="Genomic_DNA"/>
</dbReference>
<dbReference type="PIRSF" id="PIRSF000498">
    <property type="entry name" value="Riboflavin_syn_A"/>
    <property type="match status" value="1"/>
</dbReference>
<dbReference type="Proteomes" id="UP000192569">
    <property type="component" value="Chromosome I"/>
</dbReference>
<dbReference type="RefSeq" id="WP_084664588.1">
    <property type="nucleotide sequence ID" value="NZ_LT838272.1"/>
</dbReference>
<evidence type="ECO:0000256" key="9">
    <source>
        <dbReference type="ARBA" id="ARBA00022737"/>
    </source>
</evidence>
<feature type="repeat" description="Lumazine-binding" evidence="11">
    <location>
        <begin position="1"/>
        <end position="96"/>
    </location>
</feature>
<organism evidence="13 14">
    <name type="scientific">Thermanaeromonas toyohensis ToBE</name>
    <dbReference type="NCBI Taxonomy" id="698762"/>
    <lineage>
        <taxon>Bacteria</taxon>
        <taxon>Bacillati</taxon>
        <taxon>Bacillota</taxon>
        <taxon>Clostridia</taxon>
        <taxon>Neomoorellales</taxon>
        <taxon>Neomoorellaceae</taxon>
        <taxon>Thermanaeromonas</taxon>
    </lineage>
</organism>
<accession>A0A1W1VN56</accession>
<evidence type="ECO:0000313" key="13">
    <source>
        <dbReference type="EMBL" id="SMB94713.1"/>
    </source>
</evidence>
<evidence type="ECO:0000256" key="3">
    <source>
        <dbReference type="ARBA" id="ARBA00004887"/>
    </source>
</evidence>
<evidence type="ECO:0000256" key="11">
    <source>
        <dbReference type="PROSITE-ProRule" id="PRU00524"/>
    </source>
</evidence>
<evidence type="ECO:0000256" key="10">
    <source>
        <dbReference type="NCBIfam" id="TIGR00187"/>
    </source>
</evidence>
<dbReference type="OrthoDB" id="9788537at2"/>
<dbReference type="FunFam" id="2.40.30.20:FF:000004">
    <property type="entry name" value="Riboflavin synthase, alpha subunit"/>
    <property type="match status" value="1"/>
</dbReference>
<evidence type="ECO:0000256" key="7">
    <source>
        <dbReference type="ARBA" id="ARBA00022619"/>
    </source>
</evidence>
<dbReference type="Gene3D" id="2.40.30.20">
    <property type="match status" value="2"/>
</dbReference>
<dbReference type="CDD" id="cd00402">
    <property type="entry name" value="Riboflavin_synthase_like"/>
    <property type="match status" value="1"/>
</dbReference>
<dbReference type="InterPro" id="IPR001783">
    <property type="entry name" value="Lumazine-bd"/>
</dbReference>
<feature type="domain" description="Lumazine-binding" evidence="12">
    <location>
        <begin position="97"/>
        <end position="193"/>
    </location>
</feature>
<evidence type="ECO:0000256" key="6">
    <source>
        <dbReference type="ARBA" id="ARBA00013950"/>
    </source>
</evidence>
<gene>
    <name evidence="13" type="ORF">SAMN00808754_1092</name>
</gene>
<evidence type="ECO:0000256" key="8">
    <source>
        <dbReference type="ARBA" id="ARBA00022679"/>
    </source>
</evidence>
<dbReference type="GO" id="GO:0004746">
    <property type="term" value="F:riboflavin synthase activity"/>
    <property type="evidence" value="ECO:0007669"/>
    <property type="project" value="UniProtKB-UniRule"/>
</dbReference>
<evidence type="ECO:0000259" key="12">
    <source>
        <dbReference type="PROSITE" id="PS51177"/>
    </source>
</evidence>
<dbReference type="PANTHER" id="PTHR21098">
    <property type="entry name" value="RIBOFLAVIN SYNTHASE ALPHA CHAIN"/>
    <property type="match status" value="1"/>
</dbReference>
<evidence type="ECO:0000256" key="5">
    <source>
        <dbReference type="ARBA" id="ARBA00012827"/>
    </source>
</evidence>
<feature type="domain" description="Lumazine-binding" evidence="12">
    <location>
        <begin position="1"/>
        <end position="96"/>
    </location>
</feature>
<dbReference type="NCBIfam" id="NF009566">
    <property type="entry name" value="PRK13020.1"/>
    <property type="match status" value="1"/>
</dbReference>
<dbReference type="InterPro" id="IPR023366">
    <property type="entry name" value="ATP_synth_asu-like_sf"/>
</dbReference>
<comment type="pathway">
    <text evidence="3">Cofactor biosynthesis; riboflavin biosynthesis; riboflavin from 2-hydroxy-3-oxobutyl phosphate and 5-amino-6-(D-ribitylamino)uracil: step 2/2.</text>
</comment>
<dbReference type="GO" id="GO:0009231">
    <property type="term" value="P:riboflavin biosynthetic process"/>
    <property type="evidence" value="ECO:0007669"/>
    <property type="project" value="UniProtKB-KW"/>
</dbReference>
<dbReference type="FunFam" id="2.40.30.20:FF:000003">
    <property type="entry name" value="Riboflavin synthase, alpha subunit"/>
    <property type="match status" value="1"/>
</dbReference>
<dbReference type="PROSITE" id="PS51177">
    <property type="entry name" value="LUMAZINE_BIND"/>
    <property type="match status" value="2"/>
</dbReference>
<proteinExistence type="predicted"/>
<keyword evidence="8" id="KW-0808">Transferase</keyword>
<dbReference type="EC" id="2.5.1.9" evidence="5 10"/>
<keyword evidence="14" id="KW-1185">Reference proteome</keyword>
<keyword evidence="9" id="KW-0677">Repeat</keyword>
<comment type="subunit">
    <text evidence="4">Homotrimer.</text>
</comment>
<dbReference type="STRING" id="698762.SAMN00808754_1092"/>
<dbReference type="PANTHER" id="PTHR21098:SF12">
    <property type="entry name" value="RIBOFLAVIN SYNTHASE"/>
    <property type="match status" value="1"/>
</dbReference>
<dbReference type="InterPro" id="IPR026017">
    <property type="entry name" value="Lumazine-bd_dom"/>
</dbReference>
<feature type="repeat" description="Lumazine-binding" evidence="11">
    <location>
        <begin position="97"/>
        <end position="193"/>
    </location>
</feature>
<evidence type="ECO:0000256" key="1">
    <source>
        <dbReference type="ARBA" id="ARBA00000968"/>
    </source>
</evidence>